<sequence length="38" mass="4202">METKEREIPTDGSHAAPGALSRGPKKRETKLYKDMGSK</sequence>
<feature type="region of interest" description="Disordered" evidence="1">
    <location>
        <begin position="1"/>
        <end position="38"/>
    </location>
</feature>
<dbReference type="EMBL" id="AHMO02000008">
    <property type="protein sequence ID" value="EQA44826.1"/>
    <property type="molecule type" value="Genomic_DNA"/>
</dbReference>
<accession>T0FAA2</accession>
<feature type="compositionally biased region" description="Basic and acidic residues" evidence="1">
    <location>
        <begin position="29"/>
        <end position="38"/>
    </location>
</feature>
<comment type="caution">
    <text evidence="2">The sequence shown here is derived from an EMBL/GenBank/DDBJ whole genome shotgun (WGS) entry which is preliminary data.</text>
</comment>
<reference evidence="2" key="1">
    <citation type="submission" date="2013-05" db="EMBL/GenBank/DDBJ databases">
        <authorList>
            <person name="Harkins D.M."/>
            <person name="Durkin A.S."/>
            <person name="Brinkac L.M."/>
            <person name="Haft D.H."/>
            <person name="Selengut J.D."/>
            <person name="Sanka R."/>
            <person name="DePew J."/>
            <person name="Purushe J."/>
            <person name="Hartskeerl R.A."/>
            <person name="Ahmed A."/>
            <person name="van der Linden H."/>
            <person name="Goris M.G.A."/>
            <person name="Vinetz J.M."/>
            <person name="Sutton G.G."/>
            <person name="Nierman W.C."/>
            <person name="Fouts D.E."/>
        </authorList>
    </citation>
    <scope>NUCLEOTIDE SEQUENCE [LARGE SCALE GENOMIC DNA]</scope>
    <source>
        <strain evidence="2">5399</strain>
    </source>
</reference>
<organism evidence="2 3">
    <name type="scientific">Leptospira broomii serovar Hurstbridge str. 5399</name>
    <dbReference type="NCBI Taxonomy" id="1049789"/>
    <lineage>
        <taxon>Bacteria</taxon>
        <taxon>Pseudomonadati</taxon>
        <taxon>Spirochaetota</taxon>
        <taxon>Spirochaetia</taxon>
        <taxon>Leptospirales</taxon>
        <taxon>Leptospiraceae</taxon>
        <taxon>Leptospira</taxon>
    </lineage>
</organism>
<evidence type="ECO:0000313" key="3">
    <source>
        <dbReference type="Proteomes" id="UP000015454"/>
    </source>
</evidence>
<keyword evidence="3" id="KW-1185">Reference proteome</keyword>
<gene>
    <name evidence="2" type="ORF">LEP1GSC050_3015</name>
</gene>
<protein>
    <submittedName>
        <fullName evidence="2">Uncharacterized protein</fullName>
    </submittedName>
</protein>
<dbReference type="AlphaFoldDB" id="T0FAA2"/>
<proteinExistence type="predicted"/>
<evidence type="ECO:0000256" key="1">
    <source>
        <dbReference type="SAM" id="MobiDB-lite"/>
    </source>
</evidence>
<evidence type="ECO:0000313" key="2">
    <source>
        <dbReference type="EMBL" id="EQA44826.1"/>
    </source>
</evidence>
<name>T0FAA2_9LEPT</name>
<dbReference type="Proteomes" id="UP000015454">
    <property type="component" value="Unassembled WGS sequence"/>
</dbReference>